<dbReference type="Gene3D" id="3.40.1090.10">
    <property type="entry name" value="Cytosolic phospholipase A2 catalytic domain"/>
    <property type="match status" value="1"/>
</dbReference>
<dbReference type="GO" id="GO:0016042">
    <property type="term" value="P:lipid catabolic process"/>
    <property type="evidence" value="ECO:0007669"/>
    <property type="project" value="InterPro"/>
</dbReference>
<accession>A0A2J8LMN9</accession>
<dbReference type="SUPFAM" id="SSF52151">
    <property type="entry name" value="FabD/lysophospholipase-like"/>
    <property type="match status" value="1"/>
</dbReference>
<reference evidence="4 5" key="1">
    <citation type="submission" date="2017-12" db="EMBL/GenBank/DDBJ databases">
        <title>High-resolution comparative analysis of great ape genomes.</title>
        <authorList>
            <person name="Pollen A."/>
            <person name="Hastie A."/>
            <person name="Hormozdiari F."/>
            <person name="Dougherty M."/>
            <person name="Liu R."/>
            <person name="Chaisson M."/>
            <person name="Hoppe E."/>
            <person name="Hill C."/>
            <person name="Pang A."/>
            <person name="Hillier L."/>
            <person name="Baker C."/>
            <person name="Armstrong J."/>
            <person name="Shendure J."/>
            <person name="Paten B."/>
            <person name="Wilson R."/>
            <person name="Chao H."/>
            <person name="Schneider V."/>
            <person name="Ventura M."/>
            <person name="Kronenberg Z."/>
            <person name="Murali S."/>
            <person name="Gordon D."/>
            <person name="Cantsilieris S."/>
            <person name="Munson K."/>
            <person name="Nelson B."/>
            <person name="Raja A."/>
            <person name="Underwood J."/>
            <person name="Diekhans M."/>
            <person name="Fiddes I."/>
            <person name="Haussler D."/>
            <person name="Eichler E."/>
        </authorList>
    </citation>
    <scope>NUCLEOTIDE SEQUENCE [LARGE SCALE GENOMIC DNA]</scope>
    <source>
        <strain evidence="4">Yerkes chimp pedigree #C0471</strain>
    </source>
</reference>
<feature type="domain" description="PNPLA" evidence="3">
    <location>
        <begin position="10"/>
        <end position="120"/>
    </location>
</feature>
<dbReference type="Pfam" id="PF01734">
    <property type="entry name" value="Patatin"/>
    <property type="match status" value="1"/>
</dbReference>
<evidence type="ECO:0000313" key="4">
    <source>
        <dbReference type="EMBL" id="PNI48536.1"/>
    </source>
</evidence>
<name>A0A2J8LMN9_PANTR</name>
<dbReference type="AlphaFoldDB" id="A0A2J8LMN9"/>
<dbReference type="PANTHER" id="PTHR12406">
    <property type="entry name" value="CALCIUM-INDEPENDENT PHOSPHOLIPASE A2 IPLA2 -RELATED"/>
    <property type="match status" value="1"/>
</dbReference>
<sequence length="120" mass="12932">MYDAERGWSLSFAGCGFLGFYHVGATRCLSEHAPHLLRDARMLFGASAGALHCVGVLSGIPLDSAGPLRSCAEGQESEHWHLPSILQLKQVPPTGSLQMPPGQCPPAHLRQNMHLAYQSV</sequence>
<evidence type="ECO:0000313" key="5">
    <source>
        <dbReference type="Proteomes" id="UP000236370"/>
    </source>
</evidence>
<dbReference type="InterPro" id="IPR033562">
    <property type="entry name" value="PLPL"/>
</dbReference>
<dbReference type="EMBL" id="NBAG03000283">
    <property type="protein sequence ID" value="PNI48536.1"/>
    <property type="molecule type" value="Genomic_DNA"/>
</dbReference>
<dbReference type="Proteomes" id="UP000236370">
    <property type="component" value="Unassembled WGS sequence"/>
</dbReference>
<dbReference type="InterPro" id="IPR016035">
    <property type="entry name" value="Acyl_Trfase/lysoPLipase"/>
</dbReference>
<dbReference type="PANTHER" id="PTHR12406:SF22">
    <property type="entry name" value="1-ACYLGLYCEROL-3-PHOSPHATE O-ACYLTRANSFERASE PNPLA3"/>
    <property type="match status" value="1"/>
</dbReference>
<evidence type="ECO:0000256" key="2">
    <source>
        <dbReference type="PROSITE-ProRule" id="PRU01161"/>
    </source>
</evidence>
<dbReference type="InterPro" id="IPR002641">
    <property type="entry name" value="PNPLA_dom"/>
</dbReference>
<organism evidence="4 5">
    <name type="scientific">Pan troglodytes</name>
    <name type="common">Chimpanzee</name>
    <dbReference type="NCBI Taxonomy" id="9598"/>
    <lineage>
        <taxon>Eukaryota</taxon>
        <taxon>Metazoa</taxon>
        <taxon>Chordata</taxon>
        <taxon>Craniata</taxon>
        <taxon>Vertebrata</taxon>
        <taxon>Euteleostomi</taxon>
        <taxon>Mammalia</taxon>
        <taxon>Eutheria</taxon>
        <taxon>Euarchontoglires</taxon>
        <taxon>Primates</taxon>
        <taxon>Haplorrhini</taxon>
        <taxon>Catarrhini</taxon>
        <taxon>Hominidae</taxon>
        <taxon>Pan</taxon>
    </lineage>
</organism>
<proteinExistence type="predicted"/>
<gene>
    <name evidence="4" type="ORF">CK820_G0027439</name>
</gene>
<evidence type="ECO:0000256" key="1">
    <source>
        <dbReference type="ARBA" id="ARBA00023098"/>
    </source>
</evidence>
<dbReference type="GO" id="GO:0016787">
    <property type="term" value="F:hydrolase activity"/>
    <property type="evidence" value="ECO:0007669"/>
    <property type="project" value="InterPro"/>
</dbReference>
<feature type="short sequence motif" description="GXGXXG" evidence="2">
    <location>
        <begin position="14"/>
        <end position="19"/>
    </location>
</feature>
<evidence type="ECO:0000259" key="3">
    <source>
        <dbReference type="PROSITE" id="PS51635"/>
    </source>
</evidence>
<dbReference type="PROSITE" id="PS51635">
    <property type="entry name" value="PNPLA"/>
    <property type="match status" value="1"/>
</dbReference>
<comment type="caution">
    <text evidence="4">The sequence shown here is derived from an EMBL/GenBank/DDBJ whole genome shotgun (WGS) entry which is preliminary data.</text>
</comment>
<feature type="short sequence motif" description="GXSXG" evidence="2">
    <location>
        <begin position="45"/>
        <end position="49"/>
    </location>
</feature>
<keyword evidence="1" id="KW-0443">Lipid metabolism</keyword>
<comment type="caution">
    <text evidence="2">Lacks conserved residue(s) required for the propagation of feature annotation.</text>
</comment>
<protein>
    <submittedName>
        <fullName evidence="4">PNPLA3 isoform 1</fullName>
    </submittedName>
</protein>